<comment type="similarity">
    <text evidence="1">Belongs to the AccD/PCCB family.</text>
</comment>
<dbReference type="EMBL" id="QJNS01000371">
    <property type="protein sequence ID" value="RYO78627.1"/>
    <property type="molecule type" value="Genomic_DNA"/>
</dbReference>
<dbReference type="PROSITE" id="PS50980">
    <property type="entry name" value="COA_CT_NTER"/>
    <property type="match status" value="1"/>
</dbReference>
<dbReference type="PANTHER" id="PTHR22855">
    <property type="entry name" value="ACETYL, PROPIONYL, PYRUVATE, AND GLUTACONYL CARBOXYLASE-RELATED"/>
    <property type="match status" value="1"/>
</dbReference>
<dbReference type="InterPro" id="IPR029045">
    <property type="entry name" value="ClpP/crotonase-like_dom_sf"/>
</dbReference>
<name>A0ABY0GVP9_9PEZI</name>
<evidence type="ECO:0000256" key="2">
    <source>
        <dbReference type="ARBA" id="ARBA00025711"/>
    </source>
</evidence>
<evidence type="ECO:0000256" key="6">
    <source>
        <dbReference type="ARBA" id="ARBA00052347"/>
    </source>
</evidence>
<accession>A0ABY0GVP9</accession>
<dbReference type="PROSITE" id="PS50989">
    <property type="entry name" value="COA_CT_CTER"/>
    <property type="match status" value="1"/>
</dbReference>
<dbReference type="Pfam" id="PF01039">
    <property type="entry name" value="Carboxyl_trans"/>
    <property type="match status" value="1"/>
</dbReference>
<protein>
    <recommendedName>
        <fullName evidence="3">methylcrotonoyl-CoA carboxylase</fullName>
        <ecNumber evidence="3">6.4.1.4</ecNumber>
    </recommendedName>
    <alternativeName>
        <fullName evidence="5">3-methylcrotonyl-CoA carboxylase 2</fullName>
    </alternativeName>
    <alternativeName>
        <fullName evidence="4">3-methylcrotonyl-CoA:carbon dioxide ligase subunit beta</fullName>
    </alternativeName>
</protein>
<sequence length="570" mass="61276">MSISRSSRDLLGLARQFSRQCLRRQPRHRLPARAIASYTAPYQADAISVIQSNVDTSSDEFKENERLMGEAMARLEQLTRTAQQGGPAKARDKHISRKKMLPRDRVTALVDPGTTFMELSPLAGHELYLEADVPSGGIITGIGVVEGVTCVIAANDSTVKGGTYYPITVKKHLRAQAVAQENKLPCIYLVDSGGANLPHQSDVFPDRDHFGRIFYNQARMSAEGIPQISVVMGLCTAGGAYVPAMSDENIIVEGQGHIFLAGPPLVKAATGEEVSAEELGGGAMHTSVSGVSDYLAVDDAHAIVLARRCVSNLNWPKKASSPATSYAEPLYPASELLGIASTNLRKPLPIHEVIARIVDGSHFSEFKRDYGATLVTGFGTIYGQPVGIVANNGILFGTSAQKGAHFIELCAQRGVPLVFLQNISGFMVGREAERDGIAKHGAKLVTAVACADVPKFTVVVGGSYGAGNYGMCGRAYGPRFLWIWPNARVGVMGADQLASVMETVGQKADPELRDRIDRESDAVYSSARLWDDGVIPPQHTRRYLGLGLRAALSGKNDVKHGATRFGVFRM</sequence>
<dbReference type="InterPro" id="IPR045190">
    <property type="entry name" value="MCCB/AccD1-like"/>
</dbReference>
<evidence type="ECO:0000313" key="10">
    <source>
        <dbReference type="Proteomes" id="UP000294003"/>
    </source>
</evidence>
<dbReference type="Gene3D" id="3.90.226.10">
    <property type="entry name" value="2-enoyl-CoA Hydratase, Chain A, domain 1"/>
    <property type="match status" value="2"/>
</dbReference>
<dbReference type="InterPro" id="IPR011762">
    <property type="entry name" value="COA_CT_N"/>
</dbReference>
<dbReference type="InterPro" id="IPR011763">
    <property type="entry name" value="COA_CT_C"/>
</dbReference>
<comment type="catalytic activity">
    <reaction evidence="6">
        <text>3-methylbut-2-enoyl-CoA + hydrogencarbonate + ATP = 3-methyl-(2E)-glutaconyl-CoA + ADP + phosphate + H(+)</text>
        <dbReference type="Rhea" id="RHEA:13589"/>
        <dbReference type="ChEBI" id="CHEBI:15378"/>
        <dbReference type="ChEBI" id="CHEBI:17544"/>
        <dbReference type="ChEBI" id="CHEBI:30616"/>
        <dbReference type="ChEBI" id="CHEBI:43474"/>
        <dbReference type="ChEBI" id="CHEBI:57344"/>
        <dbReference type="ChEBI" id="CHEBI:57346"/>
        <dbReference type="ChEBI" id="CHEBI:456216"/>
        <dbReference type="EC" id="6.4.1.4"/>
    </reaction>
</comment>
<feature type="domain" description="CoA carboxyltransferase N-terminal" evidence="7">
    <location>
        <begin position="68"/>
        <end position="325"/>
    </location>
</feature>
<evidence type="ECO:0000256" key="5">
    <source>
        <dbReference type="ARBA" id="ARBA00031404"/>
    </source>
</evidence>
<evidence type="ECO:0000256" key="3">
    <source>
        <dbReference type="ARBA" id="ARBA00026116"/>
    </source>
</evidence>
<reference evidence="9 10" key="1">
    <citation type="submission" date="2018-06" db="EMBL/GenBank/DDBJ databases">
        <title>Complete Genomes of Monosporascus.</title>
        <authorList>
            <person name="Robinson A.J."/>
            <person name="Natvig D.O."/>
        </authorList>
    </citation>
    <scope>NUCLEOTIDE SEQUENCE [LARGE SCALE GENOMIC DNA]</scope>
    <source>
        <strain evidence="9 10">CBS 609.92</strain>
    </source>
</reference>
<dbReference type="EC" id="6.4.1.4" evidence="3"/>
<evidence type="ECO:0000256" key="4">
    <source>
        <dbReference type="ARBA" id="ARBA00031237"/>
    </source>
</evidence>
<evidence type="ECO:0000313" key="9">
    <source>
        <dbReference type="EMBL" id="RYO78627.1"/>
    </source>
</evidence>
<evidence type="ECO:0000259" key="7">
    <source>
        <dbReference type="PROSITE" id="PS50980"/>
    </source>
</evidence>
<gene>
    <name evidence="9" type="ORF">DL762_008601</name>
</gene>
<keyword evidence="10" id="KW-1185">Reference proteome</keyword>
<comment type="pathway">
    <text evidence="2">Amino-acid degradation; L-leucine degradation; (S)-3-hydroxy-3-methylglutaryl-CoA from 3-isovaleryl-CoA: step 2/3.</text>
</comment>
<organism evidence="9 10">
    <name type="scientific">Monosporascus cannonballus</name>
    <dbReference type="NCBI Taxonomy" id="155416"/>
    <lineage>
        <taxon>Eukaryota</taxon>
        <taxon>Fungi</taxon>
        <taxon>Dikarya</taxon>
        <taxon>Ascomycota</taxon>
        <taxon>Pezizomycotina</taxon>
        <taxon>Sordariomycetes</taxon>
        <taxon>Xylariomycetidae</taxon>
        <taxon>Xylariales</taxon>
        <taxon>Xylariales incertae sedis</taxon>
        <taxon>Monosporascus</taxon>
    </lineage>
</organism>
<dbReference type="PANTHER" id="PTHR22855:SF13">
    <property type="entry name" value="METHYLCROTONOYL-COA CARBOXYLASE BETA CHAIN, MITOCHONDRIAL"/>
    <property type="match status" value="1"/>
</dbReference>
<dbReference type="Proteomes" id="UP000294003">
    <property type="component" value="Unassembled WGS sequence"/>
</dbReference>
<comment type="caution">
    <text evidence="9">The sequence shown here is derived from an EMBL/GenBank/DDBJ whole genome shotgun (WGS) entry which is preliminary data.</text>
</comment>
<evidence type="ECO:0000259" key="8">
    <source>
        <dbReference type="PROSITE" id="PS50989"/>
    </source>
</evidence>
<evidence type="ECO:0000256" key="1">
    <source>
        <dbReference type="ARBA" id="ARBA00006102"/>
    </source>
</evidence>
<dbReference type="SUPFAM" id="SSF52096">
    <property type="entry name" value="ClpP/crotonase"/>
    <property type="match status" value="2"/>
</dbReference>
<feature type="domain" description="CoA carboxyltransferase C-terminal" evidence="8">
    <location>
        <begin position="328"/>
        <end position="563"/>
    </location>
</feature>
<proteinExistence type="inferred from homology"/>
<dbReference type="InterPro" id="IPR034733">
    <property type="entry name" value="AcCoA_carboxyl_beta"/>
</dbReference>